<organism evidence="11">
    <name type="scientific">Blastobotrys adeninivorans</name>
    <name type="common">Yeast</name>
    <name type="synonym">Arxula adeninivorans</name>
    <dbReference type="NCBI Taxonomy" id="409370"/>
    <lineage>
        <taxon>Eukaryota</taxon>
        <taxon>Fungi</taxon>
        <taxon>Dikarya</taxon>
        <taxon>Ascomycota</taxon>
        <taxon>Saccharomycotina</taxon>
        <taxon>Dipodascomycetes</taxon>
        <taxon>Dipodascales</taxon>
        <taxon>Trichomonascaceae</taxon>
        <taxon>Blastobotrys</taxon>
    </lineage>
</organism>
<dbReference type="PANTHER" id="PTHR12804">
    <property type="entry name" value="MICROSOMAL SIGNAL PEPTIDASE 23 KD SUBUNIT SPC22/23"/>
    <property type="match status" value="1"/>
</dbReference>
<protein>
    <recommendedName>
        <fullName evidence="9">Signal peptidase subunit 3</fullName>
    </recommendedName>
</protein>
<dbReference type="GO" id="GO:0006465">
    <property type="term" value="P:signal peptide processing"/>
    <property type="evidence" value="ECO:0007669"/>
    <property type="project" value="UniProtKB-UniRule"/>
</dbReference>
<keyword evidence="5" id="KW-0735">Signal-anchor</keyword>
<keyword evidence="4 9" id="KW-0256">Endoplasmic reticulum</keyword>
<evidence type="ECO:0000256" key="2">
    <source>
        <dbReference type="ARBA" id="ARBA00009289"/>
    </source>
</evidence>
<comment type="subcellular location">
    <subcellularLocation>
        <location evidence="1">Endoplasmic reticulum membrane</location>
        <topology evidence="1">Single-pass type II membrane protein</topology>
    </subcellularLocation>
</comment>
<dbReference type="InterPro" id="IPR007653">
    <property type="entry name" value="SPC3"/>
</dbReference>
<gene>
    <name evidence="11" type="ORF">GNLVRS02_ARAD1A02816g</name>
</gene>
<reference evidence="11" key="2">
    <citation type="submission" date="2014-06" db="EMBL/GenBank/DDBJ databases">
        <title>The complete genome of Blastobotrys (Arxula) adeninivorans LS3 - a yeast of biotechnological interest.</title>
        <authorList>
            <person name="Kunze G."/>
            <person name="Gaillardin C."/>
            <person name="Czernicka M."/>
            <person name="Durrens P."/>
            <person name="Martin T."/>
            <person name="Boer E."/>
            <person name="Gabaldon T."/>
            <person name="Cruz J."/>
            <person name="Talla E."/>
            <person name="Marck C."/>
            <person name="Goffeau A."/>
            <person name="Barbe V."/>
            <person name="Baret P."/>
            <person name="Baronian K."/>
            <person name="Beier S."/>
            <person name="Bleykasten C."/>
            <person name="Bode R."/>
            <person name="Casaregola S."/>
            <person name="Despons L."/>
            <person name="Fairhead C."/>
            <person name="Giersberg M."/>
            <person name="Gierski P."/>
            <person name="Hahnel U."/>
            <person name="Hartmann A."/>
            <person name="Jankowska D."/>
            <person name="Jubin C."/>
            <person name="Jung P."/>
            <person name="Lafontaine I."/>
            <person name="Leh-Louis V."/>
            <person name="Lemaire M."/>
            <person name="Marcet-Houben M."/>
            <person name="Mascher M."/>
            <person name="Morel G."/>
            <person name="Richard G.-F."/>
            <person name="Riechen J."/>
            <person name="Sacerdot C."/>
            <person name="Sarkar A."/>
            <person name="Savel G."/>
            <person name="Schacherer J."/>
            <person name="Sherman D."/>
            <person name="Straub M.-L."/>
            <person name="Stein N."/>
            <person name="Thierry A."/>
            <person name="Trautwein-Schult A."/>
            <person name="Westhof E."/>
            <person name="Worch S."/>
            <person name="Dujon B."/>
            <person name="Souciet J.-L."/>
            <person name="Wincker P."/>
            <person name="Scholz U."/>
            <person name="Neuveglise N."/>
        </authorList>
    </citation>
    <scope>NUCLEOTIDE SEQUENCE</scope>
    <source>
        <strain evidence="11">LS3</strain>
    </source>
</reference>
<accession>A0A060SXB0</accession>
<evidence type="ECO:0000313" key="11">
    <source>
        <dbReference type="EMBL" id="CDP33149.1"/>
    </source>
</evidence>
<reference evidence="11" key="1">
    <citation type="submission" date="2014-02" db="EMBL/GenBank/DDBJ databases">
        <authorList>
            <person name="Genoscope - CEA"/>
        </authorList>
    </citation>
    <scope>NUCLEOTIDE SEQUENCE</scope>
    <source>
        <strain evidence="11">LS3</strain>
    </source>
</reference>
<evidence type="ECO:0000256" key="7">
    <source>
        <dbReference type="ARBA" id="ARBA00023136"/>
    </source>
</evidence>
<comment type="similarity">
    <text evidence="2 9">Belongs to the SPCS3 family.</text>
</comment>
<evidence type="ECO:0000256" key="4">
    <source>
        <dbReference type="ARBA" id="ARBA00022824"/>
    </source>
</evidence>
<dbReference type="AlphaFoldDB" id="A0A060SXB0"/>
<keyword evidence="7 9" id="KW-0472">Membrane</keyword>
<dbReference type="GO" id="GO:0045047">
    <property type="term" value="P:protein targeting to ER"/>
    <property type="evidence" value="ECO:0007669"/>
    <property type="project" value="TreeGrafter"/>
</dbReference>
<dbReference type="PANTHER" id="PTHR12804:SF0">
    <property type="entry name" value="SIGNAL PEPTIDASE COMPLEX SUBUNIT 3"/>
    <property type="match status" value="1"/>
</dbReference>
<evidence type="ECO:0000256" key="8">
    <source>
        <dbReference type="ARBA" id="ARBA00045670"/>
    </source>
</evidence>
<evidence type="ECO:0000256" key="6">
    <source>
        <dbReference type="ARBA" id="ARBA00022989"/>
    </source>
</evidence>
<dbReference type="Pfam" id="PF04573">
    <property type="entry name" value="SPC22"/>
    <property type="match status" value="1"/>
</dbReference>
<evidence type="ECO:0000256" key="3">
    <source>
        <dbReference type="ARBA" id="ARBA00022692"/>
    </source>
</evidence>
<proteinExistence type="inferred from homology"/>
<comment type="function">
    <text evidence="8">Essential component of the signal peptidase complex (SPC) which catalyzes the cleavage of N-terminal signal sequences from nascent proteins as they are translocated into the lumen of the endoplasmic reticulum. Essential for the SPC catalytic activity, possibly by stabilizing and positioning the active center of the complex close to the lumenal surface. Essential for viability.</text>
</comment>
<evidence type="ECO:0000256" key="10">
    <source>
        <dbReference type="SAM" id="Phobius"/>
    </source>
</evidence>
<evidence type="ECO:0000256" key="9">
    <source>
        <dbReference type="PIRNR" id="PIRNR016089"/>
    </source>
</evidence>
<evidence type="ECO:0000256" key="1">
    <source>
        <dbReference type="ARBA" id="ARBA00004648"/>
    </source>
</evidence>
<dbReference type="PIRSF" id="PIRSF016089">
    <property type="entry name" value="SPC22"/>
    <property type="match status" value="1"/>
</dbReference>
<dbReference type="GO" id="GO:0005787">
    <property type="term" value="C:signal peptidase complex"/>
    <property type="evidence" value="ECO:0007669"/>
    <property type="project" value="UniProtKB-UniRule"/>
</dbReference>
<dbReference type="PhylomeDB" id="A0A060SXB0"/>
<dbReference type="EMBL" id="HG937691">
    <property type="protein sequence ID" value="CDP33149.1"/>
    <property type="molecule type" value="Genomic_DNA"/>
</dbReference>
<keyword evidence="6 10" id="KW-1133">Transmembrane helix</keyword>
<evidence type="ECO:0000256" key="5">
    <source>
        <dbReference type="ARBA" id="ARBA00022968"/>
    </source>
</evidence>
<sequence>MFNIVNRCQNSFGYFTSVLMAFSAAVAIVSFIQLHLDGAYGITGAISNVNPTVNVKFTRRFGSTDGKAKENARLTFDLETDLAPLFNWNTKQVFVQLTAEYPGARPDISNRVTFWDKIVKRKEDSVLSLSNSRGRYSVYDTGKSFNEKNATLRLEWNVQPYVGLLTYGEVLLDGDTSFQFPALRAAKEN</sequence>
<keyword evidence="3 10" id="KW-0812">Transmembrane</keyword>
<name>A0A060SXB0_BLAAD</name>
<feature type="transmembrane region" description="Helical" evidence="10">
    <location>
        <begin position="12"/>
        <end position="32"/>
    </location>
</feature>